<evidence type="ECO:0000259" key="1">
    <source>
        <dbReference type="Pfam" id="PF01425"/>
    </source>
</evidence>
<dbReference type="InterPro" id="IPR053844">
    <property type="entry name" value="AH_C"/>
</dbReference>
<name>A0A315SAY6_WILMA</name>
<proteinExistence type="predicted"/>
<dbReference type="Gene3D" id="1.20.58.1700">
    <property type="match status" value="1"/>
</dbReference>
<dbReference type="GO" id="GO:0016787">
    <property type="term" value="F:hydrolase activity"/>
    <property type="evidence" value="ECO:0007669"/>
    <property type="project" value="UniProtKB-KW"/>
</dbReference>
<accession>A0A315SAY6</accession>
<dbReference type="Proteomes" id="UP000274762">
    <property type="component" value="Unassembled WGS sequence"/>
</dbReference>
<feature type="domain" description="Allophanate hydrolase C-terminal" evidence="2">
    <location>
        <begin position="441"/>
        <end position="561"/>
    </location>
</feature>
<dbReference type="Pfam" id="PF01425">
    <property type="entry name" value="Amidase"/>
    <property type="match status" value="1"/>
</dbReference>
<sequence>MTERVDAFFEAVDTLDRSEIWIDLLAREDVIKAAATATGPLAGMLLAVKNNVDVAGLPTTAGCPSYAAAPASVDADAVARLRAAGATVVGSTNMDQFATGLVGQRSPYGGVRDARRPDHIAGGSSSGSAVAVALGLADIAIGTDTAGSGRVPAALGGIVGIKPTLGLVSTRGLVPACRSWDAVTIMARDIETANTAMGFMSGGEGTRALPHDVPLAAPPVPRVAIPRELPAMSPGWSEAFDRVVDRLRADGVVVQAIPFEPFLEAARMLYEGGLVAERHAAVGAFVDTHRDTVDPTVGRVISAAGTVTASQMARDLERLERLRAESVALLSDFDALLVPTVPGHPSIAAVEDDPIGVNSWLGTYTNFANLFDMCGVAVPAGTAGPAQFGVTVLAGAFHDAVALDVARRVVETPEPAAAAGATPPLSQGAPWIESIGASWSDVFVVGAHLPGQPLEHEMTSRGARFVGADHTAPTYALYALPTTPPKPGLVRTINGGSSITGGVWRMAPAELSSFLTTLPAPMMLGSVQLTGGRSMIGFSCERAALSDATDITRFGGWLAYRAAEPATASAQHL</sequence>
<accession>A0A495K9A4</accession>
<comment type="caution">
    <text evidence="3">The sequence shown here is derived from an EMBL/GenBank/DDBJ whole genome shotgun (WGS) entry which is preliminary data.</text>
</comment>
<dbReference type="AlphaFoldDB" id="A0A315SAY6"/>
<organism evidence="3 4">
    <name type="scientific">Williamsia marianensis</name>
    <dbReference type="NCBI Taxonomy" id="85044"/>
    <lineage>
        <taxon>Bacteria</taxon>
        <taxon>Bacillati</taxon>
        <taxon>Actinomycetota</taxon>
        <taxon>Actinomycetes</taxon>
        <taxon>Mycobacteriales</taxon>
        <taxon>Nocardiaceae</taxon>
        <taxon>Williamsia</taxon>
    </lineage>
</organism>
<keyword evidence="3" id="KW-0378">Hydrolase</keyword>
<feature type="domain" description="Amidase" evidence="1">
    <location>
        <begin position="33"/>
        <end position="400"/>
    </location>
</feature>
<reference evidence="3 4" key="1">
    <citation type="submission" date="2018-10" db="EMBL/GenBank/DDBJ databases">
        <title>Sequencing the genomes of 1000 actinobacteria strains.</title>
        <authorList>
            <person name="Klenk H.-P."/>
        </authorList>
    </citation>
    <scope>NUCLEOTIDE SEQUENCE [LARGE SCALE GENOMIC DNA]</scope>
    <source>
        <strain evidence="3 4">DSM 44343</strain>
    </source>
</reference>
<dbReference type="NCBIfam" id="TIGR02713">
    <property type="entry name" value="allophanate_hyd"/>
    <property type="match status" value="1"/>
</dbReference>
<dbReference type="InterPro" id="IPR023631">
    <property type="entry name" value="Amidase_dom"/>
</dbReference>
<dbReference type="InterPro" id="IPR000120">
    <property type="entry name" value="Amidase"/>
</dbReference>
<protein>
    <submittedName>
        <fullName evidence="3">Allophanate hydrolase</fullName>
    </submittedName>
</protein>
<dbReference type="NCBIfam" id="NF006043">
    <property type="entry name" value="PRK08186.1"/>
    <property type="match status" value="1"/>
</dbReference>
<evidence type="ECO:0000313" key="3">
    <source>
        <dbReference type="EMBL" id="RKR97365.1"/>
    </source>
</evidence>
<dbReference type="InterPro" id="IPR014085">
    <property type="entry name" value="Allophanate_hydrolase"/>
</dbReference>
<dbReference type="Gene3D" id="3.10.490.10">
    <property type="entry name" value="Gamma-glutamyl cyclotransferase-like"/>
    <property type="match status" value="1"/>
</dbReference>
<dbReference type="EMBL" id="RBKV01000001">
    <property type="protein sequence ID" value="RKR97365.1"/>
    <property type="molecule type" value="Genomic_DNA"/>
</dbReference>
<dbReference type="PANTHER" id="PTHR11895:SF169">
    <property type="entry name" value="GLUTAMYL-TRNA(GLN) AMIDOTRANSFERASE"/>
    <property type="match status" value="1"/>
</dbReference>
<dbReference type="Pfam" id="PF21986">
    <property type="entry name" value="AH_C"/>
    <property type="match status" value="1"/>
</dbReference>
<evidence type="ECO:0000313" key="4">
    <source>
        <dbReference type="Proteomes" id="UP000274762"/>
    </source>
</evidence>
<dbReference type="RefSeq" id="WP_062795021.1">
    <property type="nucleotide sequence ID" value="NZ_CBCRXS010000007.1"/>
</dbReference>
<evidence type="ECO:0000259" key="2">
    <source>
        <dbReference type="Pfam" id="PF21986"/>
    </source>
</evidence>
<dbReference type="PANTHER" id="PTHR11895">
    <property type="entry name" value="TRANSAMIDASE"/>
    <property type="match status" value="1"/>
</dbReference>
<dbReference type="SUPFAM" id="SSF75304">
    <property type="entry name" value="Amidase signature (AS) enzymes"/>
    <property type="match status" value="1"/>
</dbReference>
<gene>
    <name evidence="3" type="ORF">DFJ75_4236</name>
</gene>
<dbReference type="Gene3D" id="3.90.1300.10">
    <property type="entry name" value="Amidase signature (AS) domain"/>
    <property type="match status" value="1"/>
</dbReference>
<dbReference type="InterPro" id="IPR036928">
    <property type="entry name" value="AS_sf"/>
</dbReference>